<dbReference type="OrthoDB" id="9988752at2759"/>
<reference evidence="1" key="1">
    <citation type="submission" date="2018-11" db="EMBL/GenBank/DDBJ databases">
        <authorList>
            <person name="Alioto T."/>
            <person name="Alioto T."/>
        </authorList>
    </citation>
    <scope>NUCLEOTIDE SEQUENCE</scope>
</reference>
<dbReference type="SUPFAM" id="SSF101912">
    <property type="entry name" value="Sema domain"/>
    <property type="match status" value="1"/>
</dbReference>
<gene>
    <name evidence="1" type="ORF">MGAL_10B041448</name>
</gene>
<dbReference type="AlphaFoldDB" id="A0A8B6BUS1"/>
<comment type="caution">
    <text evidence="1">The sequence shown here is derived from an EMBL/GenBank/DDBJ whole genome shotgun (WGS) entry which is preliminary data.</text>
</comment>
<organism evidence="1 2">
    <name type="scientific">Mytilus galloprovincialis</name>
    <name type="common">Mediterranean mussel</name>
    <dbReference type="NCBI Taxonomy" id="29158"/>
    <lineage>
        <taxon>Eukaryota</taxon>
        <taxon>Metazoa</taxon>
        <taxon>Spiralia</taxon>
        <taxon>Lophotrochozoa</taxon>
        <taxon>Mollusca</taxon>
        <taxon>Bivalvia</taxon>
        <taxon>Autobranchia</taxon>
        <taxon>Pteriomorphia</taxon>
        <taxon>Mytilida</taxon>
        <taxon>Mytiloidea</taxon>
        <taxon>Mytilidae</taxon>
        <taxon>Mytilinae</taxon>
        <taxon>Mytilus</taxon>
    </lineage>
</organism>
<evidence type="ECO:0000313" key="2">
    <source>
        <dbReference type="Proteomes" id="UP000596742"/>
    </source>
</evidence>
<keyword evidence="2" id="KW-1185">Reference proteome</keyword>
<sequence length="122" mass="13953">MDTVYDIDETITAMDMLQTSNYSVLYFGTRDGRIGRVYLHLGPHYSMYKNYRRPLVSVANSTIVGIKVGKDGVYFITESKINKISIKECSIHENCESCMDSHNSSCGWDYAQNRFINIALDF</sequence>
<dbReference type="EMBL" id="UYJE01000683">
    <property type="protein sequence ID" value="VDH95336.1"/>
    <property type="molecule type" value="Genomic_DNA"/>
</dbReference>
<dbReference type="InterPro" id="IPR015943">
    <property type="entry name" value="WD40/YVTN_repeat-like_dom_sf"/>
</dbReference>
<name>A0A8B6BUS1_MYTGA</name>
<dbReference type="SUPFAM" id="SSF103575">
    <property type="entry name" value="Plexin repeat"/>
    <property type="match status" value="1"/>
</dbReference>
<evidence type="ECO:0008006" key="3">
    <source>
        <dbReference type="Google" id="ProtNLM"/>
    </source>
</evidence>
<dbReference type="Gene3D" id="2.130.10.10">
    <property type="entry name" value="YVTN repeat-like/Quinoprotein amine dehydrogenase"/>
    <property type="match status" value="1"/>
</dbReference>
<accession>A0A8B6BUS1</accession>
<protein>
    <recommendedName>
        <fullName evidence="3">Sema domain-containing protein</fullName>
    </recommendedName>
</protein>
<dbReference type="InterPro" id="IPR036352">
    <property type="entry name" value="Semap_dom_sf"/>
</dbReference>
<proteinExistence type="predicted"/>
<evidence type="ECO:0000313" key="1">
    <source>
        <dbReference type="EMBL" id="VDH95336.1"/>
    </source>
</evidence>
<dbReference type="Proteomes" id="UP000596742">
    <property type="component" value="Unassembled WGS sequence"/>
</dbReference>